<accession>A0A4R0HKA1</accession>
<sequence>MITLEPQPVAKVRRPRVSLHVLRITLVLHAAFVIAQPIAAGYFLAGNVDAMTNVHSTVGGTIWMFAFLQTVAAACYTLVGRGRIWPALISPLLVVAEFVQLTFGYLQNFAVHVPLGTAIVGTVCWMTVWSFRPTAHLSRREAKQ</sequence>
<feature type="transmembrane region" description="Helical" evidence="1">
    <location>
        <begin position="21"/>
        <end position="45"/>
    </location>
</feature>
<gene>
    <name evidence="2" type="ORF">E0H45_04815</name>
</gene>
<dbReference type="RefSeq" id="WP_131335049.1">
    <property type="nucleotide sequence ID" value="NZ_SJJZ01000001.1"/>
</dbReference>
<feature type="transmembrane region" description="Helical" evidence="1">
    <location>
        <begin position="109"/>
        <end position="131"/>
    </location>
</feature>
<dbReference type="Proteomes" id="UP000292346">
    <property type="component" value="Unassembled WGS sequence"/>
</dbReference>
<evidence type="ECO:0000256" key="1">
    <source>
        <dbReference type="SAM" id="Phobius"/>
    </source>
</evidence>
<organism evidence="2 3">
    <name type="scientific">Kribbella soli</name>
    <dbReference type="NCBI Taxonomy" id="1124743"/>
    <lineage>
        <taxon>Bacteria</taxon>
        <taxon>Bacillati</taxon>
        <taxon>Actinomycetota</taxon>
        <taxon>Actinomycetes</taxon>
        <taxon>Propionibacteriales</taxon>
        <taxon>Kribbellaceae</taxon>
        <taxon>Kribbella</taxon>
    </lineage>
</organism>
<feature type="transmembrane region" description="Helical" evidence="1">
    <location>
        <begin position="84"/>
        <end position="103"/>
    </location>
</feature>
<protein>
    <submittedName>
        <fullName evidence="2">Uncharacterized protein</fullName>
    </submittedName>
</protein>
<dbReference type="AlphaFoldDB" id="A0A4R0HKA1"/>
<feature type="transmembrane region" description="Helical" evidence="1">
    <location>
        <begin position="57"/>
        <end position="79"/>
    </location>
</feature>
<reference evidence="2 3" key="1">
    <citation type="submission" date="2019-02" db="EMBL/GenBank/DDBJ databases">
        <title>Kribbella capetownensis sp. nov. and Kribbella speibonae sp. nov., isolated from soil.</title>
        <authorList>
            <person name="Curtis S.M."/>
            <person name="Norton I."/>
            <person name="Everest G.J."/>
            <person name="Meyers P.R."/>
        </authorList>
    </citation>
    <scope>NUCLEOTIDE SEQUENCE [LARGE SCALE GENOMIC DNA]</scope>
    <source>
        <strain evidence="2 3">KCTC 29219</strain>
    </source>
</reference>
<evidence type="ECO:0000313" key="3">
    <source>
        <dbReference type="Proteomes" id="UP000292346"/>
    </source>
</evidence>
<keyword evidence="1" id="KW-0812">Transmembrane</keyword>
<dbReference type="EMBL" id="SJJZ01000001">
    <property type="protein sequence ID" value="TCC10638.1"/>
    <property type="molecule type" value="Genomic_DNA"/>
</dbReference>
<keyword evidence="1" id="KW-1133">Transmembrane helix</keyword>
<proteinExistence type="predicted"/>
<keyword evidence="3" id="KW-1185">Reference proteome</keyword>
<dbReference type="OrthoDB" id="3823611at2"/>
<name>A0A4R0HKA1_9ACTN</name>
<evidence type="ECO:0000313" key="2">
    <source>
        <dbReference type="EMBL" id="TCC10638.1"/>
    </source>
</evidence>
<keyword evidence="1" id="KW-0472">Membrane</keyword>
<comment type="caution">
    <text evidence="2">The sequence shown here is derived from an EMBL/GenBank/DDBJ whole genome shotgun (WGS) entry which is preliminary data.</text>
</comment>